<name>A0A060HH07_9ARCH</name>
<dbReference type="AlphaFoldDB" id="A0A060HH07"/>
<dbReference type="Gene3D" id="1.10.10.10">
    <property type="entry name" value="Winged helix-like DNA-binding domain superfamily/Winged helix DNA-binding domain"/>
    <property type="match status" value="1"/>
</dbReference>
<reference evidence="1 2" key="1">
    <citation type="journal article" date="2014" name="Int. J. Syst. Evol. Microbiol.">
        <title>Nitrososphaera viennensis gen. nov., sp. nov., an aerobic and mesophilic, ammonia-oxidizing archaeon from soil and a member of the archaeal phylum Thaumarchaeota.</title>
        <authorList>
            <person name="Stieglmeier M."/>
            <person name="Klingl A."/>
            <person name="Alves R.J."/>
            <person name="Rittmann S.K."/>
            <person name="Melcher M."/>
            <person name="Leisch N."/>
            <person name="Schleper C."/>
        </authorList>
    </citation>
    <scope>NUCLEOTIDE SEQUENCE [LARGE SCALE GENOMIC DNA]</scope>
    <source>
        <strain evidence="1">EN76</strain>
    </source>
</reference>
<evidence type="ECO:0000313" key="2">
    <source>
        <dbReference type="Proteomes" id="UP000027093"/>
    </source>
</evidence>
<dbReference type="SUPFAM" id="SSF46785">
    <property type="entry name" value="Winged helix' DNA-binding domain"/>
    <property type="match status" value="1"/>
</dbReference>
<proteinExistence type="predicted"/>
<dbReference type="EMBL" id="CP007536">
    <property type="protein sequence ID" value="AIC14848.1"/>
    <property type="molecule type" value="Genomic_DNA"/>
</dbReference>
<dbReference type="InterPro" id="IPR036390">
    <property type="entry name" value="WH_DNA-bd_sf"/>
</dbReference>
<dbReference type="KEGG" id="nvn:NVIE_006440"/>
<protein>
    <recommendedName>
        <fullName evidence="3">ArnR1-like winged helix-turn-helix domain-containing protein</fullName>
    </recommendedName>
</protein>
<evidence type="ECO:0000313" key="1">
    <source>
        <dbReference type="EMBL" id="AIC14848.1"/>
    </source>
</evidence>
<dbReference type="Proteomes" id="UP000027093">
    <property type="component" value="Chromosome"/>
</dbReference>
<evidence type="ECO:0008006" key="3">
    <source>
        <dbReference type="Google" id="ProtNLM"/>
    </source>
</evidence>
<accession>A0A060HH07</accession>
<organism evidence="1 2">
    <name type="scientific">Nitrososphaera viennensis EN76</name>
    <dbReference type="NCBI Taxonomy" id="926571"/>
    <lineage>
        <taxon>Archaea</taxon>
        <taxon>Nitrososphaerota</taxon>
        <taxon>Nitrososphaeria</taxon>
        <taxon>Nitrososphaerales</taxon>
        <taxon>Nitrososphaeraceae</taxon>
        <taxon>Nitrososphaera</taxon>
    </lineage>
</organism>
<gene>
    <name evidence="1" type="ORF">NVIE_006440</name>
</gene>
<dbReference type="OrthoDB" id="6042at2157"/>
<dbReference type="HOGENOM" id="CLU_2366313_0_0_2"/>
<sequence>MADRRRFSVEYTMFSILEYMNALRQPVSKYHITTKVPGISSQRPDRISQIVDMLEKNGYVEALQTANVTYYQISQKGRDAYNRWIKEFLDFMRSL</sequence>
<dbReference type="RefSeq" id="WP_144239453.1">
    <property type="nucleotide sequence ID" value="NZ_CP007536.1"/>
</dbReference>
<dbReference type="InterPro" id="IPR036388">
    <property type="entry name" value="WH-like_DNA-bd_sf"/>
</dbReference>
<dbReference type="GeneID" id="74945907"/>
<keyword evidence="2" id="KW-1185">Reference proteome</keyword>